<dbReference type="Proteomes" id="UP000276379">
    <property type="component" value="Unassembled WGS sequence"/>
</dbReference>
<comment type="caution">
    <text evidence="2">The sequence shown here is derived from an EMBL/GenBank/DDBJ whole genome shotgun (WGS) entry which is preliminary data.</text>
</comment>
<organism evidence="2 3">
    <name type="scientific">Streptomyces griseofuscus</name>
    <dbReference type="NCBI Taxonomy" id="146922"/>
    <lineage>
        <taxon>Bacteria</taxon>
        <taxon>Bacillati</taxon>
        <taxon>Actinomycetota</taxon>
        <taxon>Actinomycetes</taxon>
        <taxon>Kitasatosporales</taxon>
        <taxon>Streptomycetaceae</taxon>
        <taxon>Streptomyces</taxon>
    </lineage>
</organism>
<accession>A0A3R8QAS7</accession>
<dbReference type="AlphaFoldDB" id="A0A3R8QAS7"/>
<sequence length="149" mass="15093">MVAARRDSASAGAERGGAPRVLERARPARSVAAKIAAAGGADDETAALLRELTLRHIGADVGRWCGLYEALGGHRGGLPELLAAPAVSQGSDDTLRPPVPRSVHHALGLLLEHAEPEHAAAALAALPERVTGLDADGDPGSTVEALLAG</sequence>
<evidence type="ECO:0000313" key="2">
    <source>
        <dbReference type="EMBL" id="RRQ79036.1"/>
    </source>
</evidence>
<keyword evidence="3" id="KW-1185">Reference proteome</keyword>
<dbReference type="RefSeq" id="WP_125215166.1">
    <property type="nucleotide sequence ID" value="NZ_PDES01000020.1"/>
</dbReference>
<gene>
    <name evidence="2" type="ORF">CQW44_35695</name>
</gene>
<reference evidence="2 3" key="1">
    <citation type="submission" date="2017-10" db="EMBL/GenBank/DDBJ databases">
        <title>Draft genome of actinobacteria isolated from guarana (Paullinia cupana (Mart.) Ducke.</title>
        <authorList>
            <person name="Siqueira K.A."/>
            <person name="Liotti R.G."/>
            <person name="Mendes T.A."/>
            <person name="Soares M.A."/>
        </authorList>
    </citation>
    <scope>NUCLEOTIDE SEQUENCE [LARGE SCALE GENOMIC DNA]</scope>
    <source>
        <strain evidence="2 3">199</strain>
    </source>
</reference>
<dbReference type="EMBL" id="PDES01000020">
    <property type="protein sequence ID" value="RRQ79036.1"/>
    <property type="molecule type" value="Genomic_DNA"/>
</dbReference>
<proteinExistence type="predicted"/>
<name>A0A3R8QAS7_9ACTN</name>
<evidence type="ECO:0000313" key="3">
    <source>
        <dbReference type="Proteomes" id="UP000276379"/>
    </source>
</evidence>
<evidence type="ECO:0000256" key="1">
    <source>
        <dbReference type="SAM" id="MobiDB-lite"/>
    </source>
</evidence>
<feature type="region of interest" description="Disordered" evidence="1">
    <location>
        <begin position="1"/>
        <end position="23"/>
    </location>
</feature>
<protein>
    <submittedName>
        <fullName evidence="2">Uncharacterized protein</fullName>
    </submittedName>
</protein>